<reference evidence="3" key="1">
    <citation type="submission" date="2021-04" db="EMBL/GenBank/DDBJ databases">
        <authorList>
            <consortium name="Molecular Ecology Group"/>
        </authorList>
    </citation>
    <scope>NUCLEOTIDE SEQUENCE</scope>
</reference>
<feature type="non-terminal residue" evidence="3">
    <location>
        <position position="416"/>
    </location>
</feature>
<dbReference type="Gene3D" id="3.40.710.10">
    <property type="entry name" value="DD-peptidase/beta-lactamase superfamily"/>
    <property type="match status" value="1"/>
</dbReference>
<comment type="caution">
    <text evidence="3">The sequence shown here is derived from an EMBL/GenBank/DDBJ whole genome shotgun (WGS) entry which is preliminary data.</text>
</comment>
<feature type="region of interest" description="Disordered" evidence="1">
    <location>
        <begin position="308"/>
        <end position="396"/>
    </location>
</feature>
<feature type="domain" description="Beta-lactamase-related" evidence="2">
    <location>
        <begin position="6"/>
        <end position="119"/>
    </location>
</feature>
<feature type="compositionally biased region" description="Basic and acidic residues" evidence="1">
    <location>
        <begin position="364"/>
        <end position="377"/>
    </location>
</feature>
<feature type="compositionally biased region" description="Polar residues" evidence="1">
    <location>
        <begin position="379"/>
        <end position="394"/>
    </location>
</feature>
<evidence type="ECO:0000256" key="1">
    <source>
        <dbReference type="SAM" id="MobiDB-lite"/>
    </source>
</evidence>
<gene>
    <name evidence="3" type="ORF">CUNI_LOCUS15163</name>
</gene>
<dbReference type="EMBL" id="CAJHNH020003580">
    <property type="protein sequence ID" value="CAG5129605.1"/>
    <property type="molecule type" value="Genomic_DNA"/>
</dbReference>
<dbReference type="Proteomes" id="UP000678393">
    <property type="component" value="Unassembled WGS sequence"/>
</dbReference>
<dbReference type="SUPFAM" id="SSF56601">
    <property type="entry name" value="beta-lactamase/transpeptidase-like"/>
    <property type="match status" value="1"/>
</dbReference>
<organism evidence="3 4">
    <name type="scientific">Candidula unifasciata</name>
    <dbReference type="NCBI Taxonomy" id="100452"/>
    <lineage>
        <taxon>Eukaryota</taxon>
        <taxon>Metazoa</taxon>
        <taxon>Spiralia</taxon>
        <taxon>Lophotrochozoa</taxon>
        <taxon>Mollusca</taxon>
        <taxon>Gastropoda</taxon>
        <taxon>Heterobranchia</taxon>
        <taxon>Euthyneura</taxon>
        <taxon>Panpulmonata</taxon>
        <taxon>Eupulmonata</taxon>
        <taxon>Stylommatophora</taxon>
        <taxon>Helicina</taxon>
        <taxon>Helicoidea</taxon>
        <taxon>Geomitridae</taxon>
        <taxon>Candidula</taxon>
    </lineage>
</organism>
<dbReference type="PANTHER" id="PTHR46825:SF15">
    <property type="entry name" value="BETA-LACTAMASE-RELATED DOMAIN-CONTAINING PROTEIN"/>
    <property type="match status" value="1"/>
</dbReference>
<dbReference type="Pfam" id="PF00144">
    <property type="entry name" value="Beta-lactamase"/>
    <property type="match status" value="1"/>
</dbReference>
<dbReference type="InterPro" id="IPR001466">
    <property type="entry name" value="Beta-lactam-related"/>
</dbReference>
<accession>A0A8S3ZPA2</accession>
<feature type="compositionally biased region" description="Polar residues" evidence="1">
    <location>
        <begin position="308"/>
        <end position="321"/>
    </location>
</feature>
<sequence length="416" mass="46560">LHPSEPAGSVMASAEDMSKWLRHLLHNLNAKGQDTGINMLISDAMHLWASLPSGQRDGSLFHESEVAFGYGMGWIASSYRGQRRFKFTGHLYGYRSQIWLFPDAFSAIFVAMNGPGMESSQRAFDGIMYHISDIALRKPAWVDTETACCCVDDNDYDTEKFNDHNVKRKLMDEKLMNYMLPVEKYIGTFGNGLIGNLNIGLNSAGILVAKIGRNFVGDLTPSGVDTRLHFSAYSPLINTEEWLGEKTFEFSQHIDRNDKGNFDRVKIYLKEHLFYEFQRGVLFETLLEIAEENDKKQADDAKIQIQNDHGSRSTQFGNPRHQSPDMAADGDKNKHEIHDDSDNENQRSDKSGEGHHMALNMNGKGDEPNLGEVKDNDANLANKSKSSSTTNAGDSTPRIAVSSILTLLLLILYIIS</sequence>
<dbReference type="PANTHER" id="PTHR46825">
    <property type="entry name" value="D-ALANYL-D-ALANINE-CARBOXYPEPTIDASE/ENDOPEPTIDASE AMPH"/>
    <property type="match status" value="1"/>
</dbReference>
<dbReference type="OrthoDB" id="5946976at2759"/>
<protein>
    <recommendedName>
        <fullName evidence="2">Beta-lactamase-related domain-containing protein</fullName>
    </recommendedName>
</protein>
<evidence type="ECO:0000313" key="4">
    <source>
        <dbReference type="Proteomes" id="UP000678393"/>
    </source>
</evidence>
<dbReference type="AlphaFoldDB" id="A0A8S3ZPA2"/>
<name>A0A8S3ZPA2_9EUPU</name>
<evidence type="ECO:0000259" key="2">
    <source>
        <dbReference type="Pfam" id="PF00144"/>
    </source>
</evidence>
<proteinExistence type="predicted"/>
<feature type="compositionally biased region" description="Basic and acidic residues" evidence="1">
    <location>
        <begin position="329"/>
        <end position="356"/>
    </location>
</feature>
<dbReference type="InterPro" id="IPR050491">
    <property type="entry name" value="AmpC-like"/>
</dbReference>
<dbReference type="InterPro" id="IPR012338">
    <property type="entry name" value="Beta-lactam/transpept-like"/>
</dbReference>
<keyword evidence="4" id="KW-1185">Reference proteome</keyword>
<evidence type="ECO:0000313" key="3">
    <source>
        <dbReference type="EMBL" id="CAG5129605.1"/>
    </source>
</evidence>